<keyword evidence="2" id="KW-1133">Transmembrane helix</keyword>
<keyword evidence="2" id="KW-0812">Transmembrane</keyword>
<dbReference type="OrthoDB" id="4007944at2759"/>
<comment type="caution">
    <text evidence="3">The sequence shown here is derived from an EMBL/GenBank/DDBJ whole genome shotgun (WGS) entry which is preliminary data.</text>
</comment>
<gene>
    <name evidence="3" type="ORF">CANVERA_P2310</name>
</gene>
<protein>
    <submittedName>
        <fullName evidence="3">Uncharacterized protein</fullName>
    </submittedName>
</protein>
<dbReference type="EMBL" id="CANTUO010000002">
    <property type="protein sequence ID" value="CAI5757798.1"/>
    <property type="molecule type" value="Genomic_DNA"/>
</dbReference>
<organism evidence="3 4">
    <name type="scientific">Candida verbasci</name>
    <dbReference type="NCBI Taxonomy" id="1227364"/>
    <lineage>
        <taxon>Eukaryota</taxon>
        <taxon>Fungi</taxon>
        <taxon>Dikarya</taxon>
        <taxon>Ascomycota</taxon>
        <taxon>Saccharomycotina</taxon>
        <taxon>Pichiomycetes</taxon>
        <taxon>Debaryomycetaceae</taxon>
        <taxon>Candida/Lodderomyces clade</taxon>
        <taxon>Candida</taxon>
    </lineage>
</organism>
<name>A0A9W4TT36_9ASCO</name>
<reference evidence="3" key="1">
    <citation type="submission" date="2022-12" db="EMBL/GenBank/DDBJ databases">
        <authorList>
            <person name="Brejova B."/>
        </authorList>
    </citation>
    <scope>NUCLEOTIDE SEQUENCE</scope>
</reference>
<keyword evidence="4" id="KW-1185">Reference proteome</keyword>
<proteinExistence type="predicted"/>
<evidence type="ECO:0000313" key="4">
    <source>
        <dbReference type="Proteomes" id="UP001152885"/>
    </source>
</evidence>
<evidence type="ECO:0000256" key="1">
    <source>
        <dbReference type="SAM" id="Coils"/>
    </source>
</evidence>
<feature type="transmembrane region" description="Helical" evidence="2">
    <location>
        <begin position="288"/>
        <end position="321"/>
    </location>
</feature>
<evidence type="ECO:0000256" key="2">
    <source>
        <dbReference type="SAM" id="Phobius"/>
    </source>
</evidence>
<dbReference type="Proteomes" id="UP001152885">
    <property type="component" value="Unassembled WGS sequence"/>
</dbReference>
<feature type="coiled-coil region" evidence="1">
    <location>
        <begin position="137"/>
        <end position="178"/>
    </location>
</feature>
<feature type="coiled-coil region" evidence="1">
    <location>
        <begin position="202"/>
        <end position="250"/>
    </location>
</feature>
<keyword evidence="1" id="KW-0175">Coiled coil</keyword>
<keyword evidence="2" id="KW-0472">Membrane</keyword>
<dbReference type="AlphaFoldDB" id="A0A9W4TT36"/>
<accession>A0A9W4TT36</accession>
<evidence type="ECO:0000313" key="3">
    <source>
        <dbReference type="EMBL" id="CAI5757798.1"/>
    </source>
</evidence>
<sequence>MSNAINELIETSWKITKGNADYIFMSQARPLINEIQKILRIDSIFNEQENKLIDQFIHEKPTRKLNKYEFRQFLINSVHYASLEELFVSRFKMDCGDVRRCLDEYSNENITQPVSKLRAWEEIKQRDDFIREQTTTIESYESKYNRLLLDNNEQKIKIERLQNEIEILNNYIKSMQKELSKTPGESKTSSLLNKLKDRDIHVKNLDQVCKEYKSMLKQYEKKELEINNVMKDLEKTILEQDKLINNLQEKFALQNTESKIKNFLISIPIIKQCYMSLKYKQDNKITRIFILNITSLVLTFLLFANIINACFRFVFAIFYYITSSKYFDKFNYVYDNYGHRFQVLEIWRRIPFLEQLIYRVINW</sequence>